<dbReference type="Proteomes" id="UP001187471">
    <property type="component" value="Unassembled WGS sequence"/>
</dbReference>
<evidence type="ECO:0000256" key="2">
    <source>
        <dbReference type="ARBA" id="ARBA00010199"/>
    </source>
</evidence>
<evidence type="ECO:0000256" key="4">
    <source>
        <dbReference type="ARBA" id="ARBA00022989"/>
    </source>
</evidence>
<evidence type="ECO:0000256" key="5">
    <source>
        <dbReference type="ARBA" id="ARBA00023136"/>
    </source>
</evidence>
<keyword evidence="3 6" id="KW-0812">Transmembrane</keyword>
<comment type="similarity">
    <text evidence="2 6">Belongs to the multi antimicrobial extrusion (MATE) (TC 2.A.66.1) family.</text>
</comment>
<dbReference type="CDD" id="cd13132">
    <property type="entry name" value="MATE_eukaryotic"/>
    <property type="match status" value="1"/>
</dbReference>
<evidence type="ECO:0000256" key="3">
    <source>
        <dbReference type="ARBA" id="ARBA00022692"/>
    </source>
</evidence>
<dbReference type="GO" id="GO:0015297">
    <property type="term" value="F:antiporter activity"/>
    <property type="evidence" value="ECO:0007669"/>
    <property type="project" value="InterPro"/>
</dbReference>
<dbReference type="NCBIfam" id="TIGR00797">
    <property type="entry name" value="matE"/>
    <property type="match status" value="1"/>
</dbReference>
<feature type="transmembrane region" description="Helical" evidence="6">
    <location>
        <begin position="403"/>
        <end position="424"/>
    </location>
</feature>
<dbReference type="GO" id="GO:1990961">
    <property type="term" value="P:xenobiotic detoxification by transmembrane export across the plasma membrane"/>
    <property type="evidence" value="ECO:0007669"/>
    <property type="project" value="InterPro"/>
</dbReference>
<accession>A0AA88QZZ6</accession>
<dbReference type="InterPro" id="IPR045069">
    <property type="entry name" value="MATE_euk"/>
</dbReference>
<gene>
    <name evidence="7" type="ORF">RJ640_023791</name>
</gene>
<feature type="transmembrane region" description="Helical" evidence="6">
    <location>
        <begin position="55"/>
        <end position="74"/>
    </location>
</feature>
<dbReference type="Pfam" id="PF01554">
    <property type="entry name" value="MatE"/>
    <property type="match status" value="2"/>
</dbReference>
<comment type="subcellular location">
    <subcellularLocation>
        <location evidence="1">Membrane</location>
        <topology evidence="1">Multi-pass membrane protein</topology>
    </subcellularLocation>
</comment>
<evidence type="ECO:0000313" key="7">
    <source>
        <dbReference type="EMBL" id="KAK2976553.1"/>
    </source>
</evidence>
<evidence type="ECO:0000313" key="8">
    <source>
        <dbReference type="Proteomes" id="UP001187471"/>
    </source>
</evidence>
<feature type="transmembrane region" description="Helical" evidence="6">
    <location>
        <begin position="430"/>
        <end position="451"/>
    </location>
</feature>
<comment type="caution">
    <text evidence="7">The sequence shown here is derived from an EMBL/GenBank/DDBJ whole genome shotgun (WGS) entry which is preliminary data.</text>
</comment>
<reference evidence="7" key="1">
    <citation type="submission" date="2022-12" db="EMBL/GenBank/DDBJ databases">
        <title>Draft genome assemblies for two species of Escallonia (Escalloniales).</title>
        <authorList>
            <person name="Chanderbali A."/>
            <person name="Dervinis C."/>
            <person name="Anghel I."/>
            <person name="Soltis D."/>
            <person name="Soltis P."/>
            <person name="Zapata F."/>
        </authorList>
    </citation>
    <scope>NUCLEOTIDE SEQUENCE</scope>
    <source>
        <strain evidence="7">UCBG92.1500</strain>
        <tissue evidence="7">Leaf</tissue>
    </source>
</reference>
<feature type="transmembrane region" description="Helical" evidence="6">
    <location>
        <begin position="166"/>
        <end position="188"/>
    </location>
</feature>
<feature type="non-terminal residue" evidence="7">
    <location>
        <position position="1"/>
    </location>
</feature>
<feature type="transmembrane region" description="Helical" evidence="6">
    <location>
        <begin position="370"/>
        <end position="391"/>
    </location>
</feature>
<dbReference type="GO" id="GO:0016020">
    <property type="term" value="C:membrane"/>
    <property type="evidence" value="ECO:0007669"/>
    <property type="project" value="UniProtKB-SubCell"/>
</dbReference>
<keyword evidence="5 6" id="KW-0472">Membrane</keyword>
<evidence type="ECO:0000256" key="1">
    <source>
        <dbReference type="ARBA" id="ARBA00004141"/>
    </source>
</evidence>
<evidence type="ECO:0000256" key="6">
    <source>
        <dbReference type="RuleBase" id="RU004914"/>
    </source>
</evidence>
<feature type="transmembrane region" description="Helical" evidence="6">
    <location>
        <begin position="86"/>
        <end position="106"/>
    </location>
</feature>
<sequence>VHGSISSLYWSETKRGSTVDWRRRAKKRIKVMSRRNWRKDAVQEVKTQLCLAGPLFIVALLQYSIQAISVMFVGHLGELALSGASMATSFATVTGFNLLMGMASALDTLCGQSFGAEQHHMLGLHAQRAALVLLPVSAFLAIIWGNTKTILISMRQDPKISEEAGIYACFMIPSIFAYALLQCLVKFLQAQRNVFPMVITSGTTALLHAVVCWSLVFKSPLKSRGAALASSLSYWINVLLLVAYVKFSSSCKRTWNGFSRDAFHNVIPFLKISIPSALMLCLKAWSLDLMVILSGLLPNPKLETSVLSICTRVSNELGANKPQAAQLASRAVLFMSITEGIIVGTILILLHNLLGHLYSNEKEVIKSVAAMAPILSLSCFLDGIQSVLSGIARGSGWQKIGAYINLGSFYLVGLPASLVFAFVLHLKGMGLWYGIICAFAIQVVSLLIIMLRTSWEEEVRILPVTGTCSSYPLYLHDFIFVFFTSLSTSGKDGSQKSARLHCPEKHSTKFGMLNWLCSLSQEARYGSIFLI</sequence>
<organism evidence="7 8">
    <name type="scientific">Escallonia rubra</name>
    <dbReference type="NCBI Taxonomy" id="112253"/>
    <lineage>
        <taxon>Eukaryota</taxon>
        <taxon>Viridiplantae</taxon>
        <taxon>Streptophyta</taxon>
        <taxon>Embryophyta</taxon>
        <taxon>Tracheophyta</taxon>
        <taxon>Spermatophyta</taxon>
        <taxon>Magnoliopsida</taxon>
        <taxon>eudicotyledons</taxon>
        <taxon>Gunneridae</taxon>
        <taxon>Pentapetalae</taxon>
        <taxon>asterids</taxon>
        <taxon>campanulids</taxon>
        <taxon>Escalloniales</taxon>
        <taxon>Escalloniaceae</taxon>
        <taxon>Escallonia</taxon>
    </lineage>
</organism>
<feature type="transmembrane region" description="Helical" evidence="6">
    <location>
        <begin position="331"/>
        <end position="350"/>
    </location>
</feature>
<feature type="transmembrane region" description="Helical" evidence="6">
    <location>
        <begin position="194"/>
        <end position="216"/>
    </location>
</feature>
<dbReference type="GO" id="GO:0042910">
    <property type="term" value="F:xenobiotic transmembrane transporter activity"/>
    <property type="evidence" value="ECO:0007669"/>
    <property type="project" value="InterPro"/>
</dbReference>
<protein>
    <recommendedName>
        <fullName evidence="6">Protein DETOXIFICATION</fullName>
    </recommendedName>
    <alternativeName>
        <fullName evidence="6">Multidrug and toxic compound extrusion protein</fullName>
    </alternativeName>
</protein>
<keyword evidence="4 6" id="KW-1133">Transmembrane helix</keyword>
<name>A0AA88QZZ6_9ASTE</name>
<dbReference type="PANTHER" id="PTHR11206">
    <property type="entry name" value="MULTIDRUG RESISTANCE PROTEIN"/>
    <property type="match status" value="1"/>
</dbReference>
<feature type="transmembrane region" description="Helical" evidence="6">
    <location>
        <begin position="228"/>
        <end position="247"/>
    </location>
</feature>
<proteinExistence type="inferred from homology"/>
<dbReference type="AlphaFoldDB" id="A0AA88QZZ6"/>
<dbReference type="EMBL" id="JAVXUO010002062">
    <property type="protein sequence ID" value="KAK2976553.1"/>
    <property type="molecule type" value="Genomic_DNA"/>
</dbReference>
<feature type="transmembrane region" description="Helical" evidence="6">
    <location>
        <begin position="126"/>
        <end position="145"/>
    </location>
</feature>
<keyword evidence="8" id="KW-1185">Reference proteome</keyword>
<dbReference type="InterPro" id="IPR002528">
    <property type="entry name" value="MATE_fam"/>
</dbReference>